<dbReference type="InterPro" id="IPR006118">
    <property type="entry name" value="Recombinase_CS"/>
</dbReference>
<dbReference type="Pfam" id="PF00239">
    <property type="entry name" value="Resolvase"/>
    <property type="match status" value="1"/>
</dbReference>
<evidence type="ECO:0000313" key="8">
    <source>
        <dbReference type="Proteomes" id="UP000195120"/>
    </source>
</evidence>
<dbReference type="PROSITE" id="PS51736">
    <property type="entry name" value="RECOMBINASES_3"/>
    <property type="match status" value="1"/>
</dbReference>
<dbReference type="SMART" id="SM00857">
    <property type="entry name" value="Resolvase"/>
    <property type="match status" value="1"/>
</dbReference>
<dbReference type="CDD" id="cd03768">
    <property type="entry name" value="SR_ResInv"/>
    <property type="match status" value="1"/>
</dbReference>
<dbReference type="PANTHER" id="PTHR30461">
    <property type="entry name" value="DNA-INVERTASE FROM LAMBDOID PROPHAGE"/>
    <property type="match status" value="1"/>
</dbReference>
<dbReference type="InterPro" id="IPR036162">
    <property type="entry name" value="Resolvase-like_N_sf"/>
</dbReference>
<feature type="active site" description="O-(5'-phospho-DNA)-serine intermediate" evidence="5">
    <location>
        <position position="9"/>
    </location>
</feature>
<feature type="domain" description="Resolvase/invertase-type recombinase catalytic" evidence="6">
    <location>
        <begin position="1"/>
        <end position="134"/>
    </location>
</feature>
<evidence type="ECO:0000256" key="1">
    <source>
        <dbReference type="ARBA" id="ARBA00009913"/>
    </source>
</evidence>
<gene>
    <name evidence="7" type="ORF">BK741_08460</name>
</gene>
<dbReference type="GO" id="GO:0015074">
    <property type="term" value="P:DNA integration"/>
    <property type="evidence" value="ECO:0007669"/>
    <property type="project" value="UniProtKB-KW"/>
</dbReference>
<evidence type="ECO:0000256" key="5">
    <source>
        <dbReference type="PIRSR" id="PIRSR606118-50"/>
    </source>
</evidence>
<dbReference type="InterPro" id="IPR006120">
    <property type="entry name" value="Resolvase_HTH_dom"/>
</dbReference>
<evidence type="ECO:0000256" key="4">
    <source>
        <dbReference type="ARBA" id="ARBA00023172"/>
    </source>
</evidence>
<dbReference type="GO" id="GO:0000150">
    <property type="term" value="F:DNA strand exchange activity"/>
    <property type="evidence" value="ECO:0007669"/>
    <property type="project" value="InterPro"/>
</dbReference>
<evidence type="ECO:0000256" key="2">
    <source>
        <dbReference type="ARBA" id="ARBA00022908"/>
    </source>
</evidence>
<name>A0A9X6LPE3_BACTU</name>
<dbReference type="Proteomes" id="UP000195120">
    <property type="component" value="Unassembled WGS sequence"/>
</dbReference>
<dbReference type="GO" id="GO:0003677">
    <property type="term" value="F:DNA binding"/>
    <property type="evidence" value="ECO:0007669"/>
    <property type="project" value="UniProtKB-KW"/>
</dbReference>
<evidence type="ECO:0000259" key="6">
    <source>
        <dbReference type="PROSITE" id="PS51736"/>
    </source>
</evidence>
<comment type="similarity">
    <text evidence="1">Belongs to the site-specific recombinase resolvase family.</text>
</comment>
<dbReference type="Gene3D" id="3.40.50.1390">
    <property type="entry name" value="Resolvase, N-terminal catalytic domain"/>
    <property type="match status" value="1"/>
</dbReference>
<dbReference type="PROSITE" id="PS00398">
    <property type="entry name" value="RECOMBINASES_2"/>
    <property type="match status" value="1"/>
</dbReference>
<comment type="caution">
    <text evidence="7">The sequence shown here is derived from an EMBL/GenBank/DDBJ whole genome shotgun (WGS) entry which is preliminary data.</text>
</comment>
<reference evidence="7 8" key="1">
    <citation type="submission" date="2016-10" db="EMBL/GenBank/DDBJ databases">
        <title>Comparative genomics of Bacillus thuringiensis reveals a path to pathogens against multiple invertebrate hosts.</title>
        <authorList>
            <person name="Zheng J."/>
            <person name="Gao Q."/>
            <person name="Liu H."/>
            <person name="Peng D."/>
            <person name="Ruan L."/>
            <person name="Sun M."/>
        </authorList>
    </citation>
    <scope>NUCLEOTIDE SEQUENCE [LARGE SCALE GENOMIC DNA]</scope>
    <source>
        <strain evidence="7">BGSC 4BW1</strain>
    </source>
</reference>
<dbReference type="InterPro" id="IPR050639">
    <property type="entry name" value="SSR_resolvase"/>
</dbReference>
<sequence length="193" mass="22120">MIYGYARVSAQDQNLDIQIEQLLKYGVDKIVKEKISGVSQEKIELDDLLSRLIKGDTLVVTRMDRLGRNTIQLLQFVEHLREKGVHFAVLNLGIDTRTPTGKFFLTVMSAFSELDREMIKEKQIAGIKLAKQKGVYRGRIKKYTEQHAGMNHAIELRQQTKKTIKEICAITGVSQAALYRKLRELKEDEKTTL</sequence>
<dbReference type="InterPro" id="IPR006119">
    <property type="entry name" value="Resolv_N"/>
</dbReference>
<evidence type="ECO:0000313" key="7">
    <source>
        <dbReference type="EMBL" id="OUB51428.1"/>
    </source>
</evidence>
<dbReference type="AlphaFoldDB" id="A0A9X6LPE3"/>
<dbReference type="FunFam" id="3.40.50.1390:FF:000001">
    <property type="entry name" value="DNA recombinase"/>
    <property type="match status" value="1"/>
</dbReference>
<organism evidence="7 8">
    <name type="scientific">Bacillus thuringiensis serovar iberica</name>
    <dbReference type="NCBI Taxonomy" id="180866"/>
    <lineage>
        <taxon>Bacteria</taxon>
        <taxon>Bacillati</taxon>
        <taxon>Bacillota</taxon>
        <taxon>Bacilli</taxon>
        <taxon>Bacillales</taxon>
        <taxon>Bacillaceae</taxon>
        <taxon>Bacillus</taxon>
        <taxon>Bacillus cereus group</taxon>
    </lineage>
</organism>
<accession>A0A9X6LPE3</accession>
<dbReference type="PANTHER" id="PTHR30461:SF2">
    <property type="entry name" value="SERINE RECOMBINASE PINE-RELATED"/>
    <property type="match status" value="1"/>
</dbReference>
<protein>
    <submittedName>
        <fullName evidence="7">Resolvase</fullName>
    </submittedName>
</protein>
<keyword evidence="2" id="KW-0229">DNA integration</keyword>
<keyword evidence="4" id="KW-0233">DNA recombination</keyword>
<dbReference type="SUPFAM" id="SSF53041">
    <property type="entry name" value="Resolvase-like"/>
    <property type="match status" value="1"/>
</dbReference>
<keyword evidence="3" id="KW-0238">DNA-binding</keyword>
<dbReference type="RefSeq" id="WP_086401125.1">
    <property type="nucleotide sequence ID" value="NZ_MOOP01000041.1"/>
</dbReference>
<evidence type="ECO:0000256" key="3">
    <source>
        <dbReference type="ARBA" id="ARBA00023125"/>
    </source>
</evidence>
<dbReference type="Pfam" id="PF02796">
    <property type="entry name" value="HTH_7"/>
    <property type="match status" value="1"/>
</dbReference>
<proteinExistence type="inferred from homology"/>
<dbReference type="EMBL" id="MOOP01000041">
    <property type="protein sequence ID" value="OUB51428.1"/>
    <property type="molecule type" value="Genomic_DNA"/>
</dbReference>